<organism evidence="2 3">
    <name type="scientific">Wenxinia marina DSM 24838</name>
    <dbReference type="NCBI Taxonomy" id="1123501"/>
    <lineage>
        <taxon>Bacteria</taxon>
        <taxon>Pseudomonadati</taxon>
        <taxon>Pseudomonadota</taxon>
        <taxon>Alphaproteobacteria</taxon>
        <taxon>Rhodobacterales</taxon>
        <taxon>Roseobacteraceae</taxon>
        <taxon>Wenxinia</taxon>
    </lineage>
</organism>
<gene>
    <name evidence="2" type="ORF">Wenmar_03147</name>
</gene>
<keyword evidence="2" id="KW-0808">Transferase</keyword>
<protein>
    <submittedName>
        <fullName evidence="2">Putative hydrolase or acyltransferase (Alpha/beta hydrolase superfamily)</fullName>
    </submittedName>
</protein>
<dbReference type="InterPro" id="IPR000073">
    <property type="entry name" value="AB_hydrolase_1"/>
</dbReference>
<dbReference type="Proteomes" id="UP000035100">
    <property type="component" value="Unassembled WGS sequence"/>
</dbReference>
<dbReference type="GO" id="GO:0016787">
    <property type="term" value="F:hydrolase activity"/>
    <property type="evidence" value="ECO:0007669"/>
    <property type="project" value="UniProtKB-KW"/>
</dbReference>
<keyword evidence="3" id="KW-1185">Reference proteome</keyword>
<keyword evidence="2" id="KW-0378">Hydrolase</keyword>
<dbReference type="InterPro" id="IPR029058">
    <property type="entry name" value="AB_hydrolase_fold"/>
</dbReference>
<dbReference type="SUPFAM" id="SSF53474">
    <property type="entry name" value="alpha/beta-Hydrolases"/>
    <property type="match status" value="1"/>
</dbReference>
<name>A0A0D0QBJ0_9RHOB</name>
<proteinExistence type="predicted"/>
<evidence type="ECO:0000313" key="3">
    <source>
        <dbReference type="Proteomes" id="UP000035100"/>
    </source>
</evidence>
<dbReference type="AlphaFoldDB" id="A0A0D0QBJ0"/>
<dbReference type="PATRIC" id="fig|1123501.6.peg.3267"/>
<dbReference type="Gene3D" id="3.40.50.1820">
    <property type="entry name" value="alpha/beta hydrolase"/>
    <property type="match status" value="1"/>
</dbReference>
<evidence type="ECO:0000313" key="2">
    <source>
        <dbReference type="EMBL" id="KIQ68308.1"/>
    </source>
</evidence>
<dbReference type="eggNOG" id="COG0596">
    <property type="taxonomic scope" value="Bacteria"/>
</dbReference>
<accession>A0A0D0QBJ0</accession>
<dbReference type="EMBL" id="AONG01000015">
    <property type="protein sequence ID" value="KIQ68308.1"/>
    <property type="molecule type" value="Genomic_DNA"/>
</dbReference>
<dbReference type="PRINTS" id="PR00111">
    <property type="entry name" value="ABHYDROLASE"/>
</dbReference>
<keyword evidence="2" id="KW-0012">Acyltransferase</keyword>
<sequence length="260" mass="27991">MDFTPRTADLPQGTLHWHEAGAGKPVLYLHAAAGLAPSRPLRNLTETHRVLAPIAPGFDGTDALEGVDSVRAYAALVADFIRAQQIERLDVIGASFGAWVAQWLAIEAPDLVDHLILQVPAGLRFGGKGGLPADPEALQRALYAHPDRIDTAPKSAEVRAGNAAAYGRYSGGLEREDADMVARLGEIEATTLILIGTEDPVVPPEAAATLKREIRQSQRVFVFDAAHSIEVDQPDRVGRLWQDFLARGRGFVLNRGTDVA</sequence>
<reference evidence="2 3" key="1">
    <citation type="submission" date="2013-01" db="EMBL/GenBank/DDBJ databases">
        <authorList>
            <person name="Fiebig A."/>
            <person name="Goeker M."/>
            <person name="Klenk H.-P.P."/>
        </authorList>
    </citation>
    <scope>NUCLEOTIDE SEQUENCE [LARGE SCALE GENOMIC DNA]</scope>
    <source>
        <strain evidence="2 3">DSM 24838</strain>
    </source>
</reference>
<dbReference type="Pfam" id="PF12697">
    <property type="entry name" value="Abhydrolase_6"/>
    <property type="match status" value="1"/>
</dbReference>
<dbReference type="PANTHER" id="PTHR43798">
    <property type="entry name" value="MONOACYLGLYCEROL LIPASE"/>
    <property type="match status" value="1"/>
</dbReference>
<dbReference type="InterPro" id="IPR050266">
    <property type="entry name" value="AB_hydrolase_sf"/>
</dbReference>
<evidence type="ECO:0000259" key="1">
    <source>
        <dbReference type="Pfam" id="PF12697"/>
    </source>
</evidence>
<feature type="domain" description="AB hydrolase-1" evidence="1">
    <location>
        <begin position="38"/>
        <end position="237"/>
    </location>
</feature>
<dbReference type="STRING" id="1123501.Wenmar_03147"/>
<comment type="caution">
    <text evidence="2">The sequence shown here is derived from an EMBL/GenBank/DDBJ whole genome shotgun (WGS) entry which is preliminary data.</text>
</comment>
<dbReference type="OrthoDB" id="9771666at2"/>
<dbReference type="RefSeq" id="WP_018303098.1">
    <property type="nucleotide sequence ID" value="NZ_KB902290.1"/>
</dbReference>
<dbReference type="GO" id="GO:0016746">
    <property type="term" value="F:acyltransferase activity"/>
    <property type="evidence" value="ECO:0007669"/>
    <property type="project" value="UniProtKB-KW"/>
</dbReference>